<feature type="domain" description="Sugar phosphate transporter" evidence="7">
    <location>
        <begin position="80"/>
        <end position="393"/>
    </location>
</feature>
<feature type="transmembrane region" description="Helical" evidence="6">
    <location>
        <begin position="353"/>
        <end position="370"/>
    </location>
</feature>
<evidence type="ECO:0000256" key="2">
    <source>
        <dbReference type="ARBA" id="ARBA00022692"/>
    </source>
</evidence>
<comment type="subcellular location">
    <subcellularLocation>
        <location evidence="1">Membrane</location>
        <topology evidence="1">Multi-pass membrane protein</topology>
    </subcellularLocation>
</comment>
<feature type="transmembrane region" description="Helical" evidence="6">
    <location>
        <begin position="262"/>
        <end position="281"/>
    </location>
</feature>
<feature type="compositionally biased region" description="Low complexity" evidence="5">
    <location>
        <begin position="1"/>
        <end position="16"/>
    </location>
</feature>
<feature type="transmembrane region" description="Helical" evidence="6">
    <location>
        <begin position="97"/>
        <end position="116"/>
    </location>
</feature>
<keyword evidence="2 6" id="KW-0812">Transmembrane</keyword>
<dbReference type="GO" id="GO:0016020">
    <property type="term" value="C:membrane"/>
    <property type="evidence" value="ECO:0007669"/>
    <property type="project" value="UniProtKB-SubCell"/>
</dbReference>
<dbReference type="InterPro" id="IPR050186">
    <property type="entry name" value="TPT_transporter"/>
</dbReference>
<feature type="transmembrane region" description="Helical" evidence="6">
    <location>
        <begin position="318"/>
        <end position="341"/>
    </location>
</feature>
<feature type="transmembrane region" description="Helical" evidence="6">
    <location>
        <begin position="231"/>
        <end position="250"/>
    </location>
</feature>
<evidence type="ECO:0000313" key="9">
    <source>
        <dbReference type="Proteomes" id="UP000092666"/>
    </source>
</evidence>
<accession>A0A1B9GNA4</accession>
<evidence type="ECO:0000313" key="8">
    <source>
        <dbReference type="EMBL" id="OCF32477.1"/>
    </source>
</evidence>
<feature type="transmembrane region" description="Helical" evidence="6">
    <location>
        <begin position="137"/>
        <end position="158"/>
    </location>
</feature>
<evidence type="ECO:0000256" key="1">
    <source>
        <dbReference type="ARBA" id="ARBA00004141"/>
    </source>
</evidence>
<gene>
    <name evidence="8" type="ORF">I316_05904</name>
</gene>
<evidence type="ECO:0000259" key="7">
    <source>
        <dbReference type="Pfam" id="PF03151"/>
    </source>
</evidence>
<reference evidence="8 9" key="1">
    <citation type="submission" date="2013-07" db="EMBL/GenBank/DDBJ databases">
        <title>The Genome Sequence of Cryptococcus heveanensis BCC8398.</title>
        <authorList>
            <consortium name="The Broad Institute Genome Sequencing Platform"/>
            <person name="Cuomo C."/>
            <person name="Litvintseva A."/>
            <person name="Chen Y."/>
            <person name="Heitman J."/>
            <person name="Sun S."/>
            <person name="Springer D."/>
            <person name="Dromer F."/>
            <person name="Young S.K."/>
            <person name="Zeng Q."/>
            <person name="Gargeya S."/>
            <person name="Fitzgerald M."/>
            <person name="Abouelleil A."/>
            <person name="Alvarado L."/>
            <person name="Berlin A.M."/>
            <person name="Chapman S.B."/>
            <person name="Dewar J."/>
            <person name="Goldberg J."/>
            <person name="Griggs A."/>
            <person name="Gujja S."/>
            <person name="Hansen M."/>
            <person name="Howarth C."/>
            <person name="Imamovic A."/>
            <person name="Larimer J."/>
            <person name="McCowan C."/>
            <person name="Murphy C."/>
            <person name="Pearson M."/>
            <person name="Priest M."/>
            <person name="Roberts A."/>
            <person name="Saif S."/>
            <person name="Shea T."/>
            <person name="Sykes S."/>
            <person name="Wortman J."/>
            <person name="Nusbaum C."/>
            <person name="Birren B."/>
        </authorList>
    </citation>
    <scope>NUCLEOTIDE SEQUENCE [LARGE SCALE GENOMIC DNA]</scope>
    <source>
        <strain evidence="8 9">BCC8398</strain>
    </source>
</reference>
<evidence type="ECO:0000256" key="3">
    <source>
        <dbReference type="ARBA" id="ARBA00022989"/>
    </source>
</evidence>
<sequence length="415" mass="43906">MSRPSSLSNLSSKLFSPIGPNNENKNYMPLTGNGNGYEKENITSPMIEKHEASQLGLANESNAGPSRLKVFLTVSFHICIALSVTLLNKWALNTVPLPQVLLAFQTGICVILSVIVKAAGWGSVGSLNLPMSEVQRLWVYLVMRTVAVGMKVWCLNLVPASFYQVSRGLLLPITVLLSFLFLGNRTSPAILFNILIICVGFVIGSASKLSGSGSGSGSASASSSMSGMLDLGFILGIASTFTTAAETIIVKIYAPKLPIFRAVYTTSLVGFIAFTGLSYISGGFDDFSHLLETARINSAALASSSVTKVPANITGPTYAGVVSAILVSGVAYYLVSLAAVLQITVTTPVTHTISTAVRGVLQSLLAVVLLPNESLSFSAIVSIFFILVGSARYTWYKEKEKKEKEAAAARANITG</sequence>
<feature type="transmembrane region" description="Helical" evidence="6">
    <location>
        <begin position="190"/>
        <end position="211"/>
    </location>
</feature>
<dbReference type="EMBL" id="KI669508">
    <property type="protein sequence ID" value="OCF32477.1"/>
    <property type="molecule type" value="Genomic_DNA"/>
</dbReference>
<dbReference type="AlphaFoldDB" id="A0A1B9GNA4"/>
<feature type="transmembrane region" description="Helical" evidence="6">
    <location>
        <begin position="164"/>
        <end position="183"/>
    </location>
</feature>
<evidence type="ECO:0000256" key="4">
    <source>
        <dbReference type="ARBA" id="ARBA00023136"/>
    </source>
</evidence>
<evidence type="ECO:0000256" key="5">
    <source>
        <dbReference type="SAM" id="MobiDB-lite"/>
    </source>
</evidence>
<keyword evidence="9" id="KW-1185">Reference proteome</keyword>
<dbReference type="PANTHER" id="PTHR11132">
    <property type="entry name" value="SOLUTE CARRIER FAMILY 35"/>
    <property type="match status" value="1"/>
</dbReference>
<feature type="transmembrane region" description="Helical" evidence="6">
    <location>
        <begin position="70"/>
        <end position="91"/>
    </location>
</feature>
<dbReference type="OrthoDB" id="5547497at2759"/>
<dbReference type="InterPro" id="IPR004853">
    <property type="entry name" value="Sugar_P_trans_dom"/>
</dbReference>
<dbReference type="Pfam" id="PF03151">
    <property type="entry name" value="TPT"/>
    <property type="match status" value="1"/>
</dbReference>
<organism evidence="8 9">
    <name type="scientific">Kwoniella heveanensis BCC8398</name>
    <dbReference type="NCBI Taxonomy" id="1296120"/>
    <lineage>
        <taxon>Eukaryota</taxon>
        <taxon>Fungi</taxon>
        <taxon>Dikarya</taxon>
        <taxon>Basidiomycota</taxon>
        <taxon>Agaricomycotina</taxon>
        <taxon>Tremellomycetes</taxon>
        <taxon>Tremellales</taxon>
        <taxon>Cryptococcaceae</taxon>
        <taxon>Kwoniella</taxon>
    </lineage>
</organism>
<evidence type="ECO:0000256" key="6">
    <source>
        <dbReference type="SAM" id="Phobius"/>
    </source>
</evidence>
<reference evidence="9" key="2">
    <citation type="submission" date="2013-12" db="EMBL/GenBank/DDBJ databases">
        <title>Evolution of pathogenesis and genome organization in the Tremellales.</title>
        <authorList>
            <person name="Cuomo C."/>
            <person name="Litvintseva A."/>
            <person name="Heitman J."/>
            <person name="Chen Y."/>
            <person name="Sun S."/>
            <person name="Springer D."/>
            <person name="Dromer F."/>
            <person name="Young S."/>
            <person name="Zeng Q."/>
            <person name="Chapman S."/>
            <person name="Gujja S."/>
            <person name="Saif S."/>
            <person name="Birren B."/>
        </authorList>
    </citation>
    <scope>NUCLEOTIDE SEQUENCE [LARGE SCALE GENOMIC DNA]</scope>
    <source>
        <strain evidence="9">BCC8398</strain>
    </source>
</reference>
<keyword evidence="4 6" id="KW-0472">Membrane</keyword>
<proteinExistence type="predicted"/>
<name>A0A1B9GNA4_9TREE</name>
<feature type="transmembrane region" description="Helical" evidence="6">
    <location>
        <begin position="376"/>
        <end position="395"/>
    </location>
</feature>
<protein>
    <recommendedName>
        <fullName evidence="7">Sugar phosphate transporter domain-containing protein</fullName>
    </recommendedName>
</protein>
<feature type="region of interest" description="Disordered" evidence="5">
    <location>
        <begin position="1"/>
        <end position="34"/>
    </location>
</feature>
<dbReference type="Proteomes" id="UP000092666">
    <property type="component" value="Unassembled WGS sequence"/>
</dbReference>
<keyword evidence="3 6" id="KW-1133">Transmembrane helix</keyword>